<dbReference type="AlphaFoldDB" id="A0A317WS33"/>
<proteinExistence type="predicted"/>
<dbReference type="GeneID" id="37068708"/>
<gene>
    <name evidence="1" type="ORF">BO70DRAFT_394595</name>
</gene>
<keyword evidence="2" id="KW-1185">Reference proteome</keyword>
<reference evidence="1 2" key="1">
    <citation type="submission" date="2016-12" db="EMBL/GenBank/DDBJ databases">
        <title>The genomes of Aspergillus section Nigri reveals drivers in fungal speciation.</title>
        <authorList>
            <consortium name="DOE Joint Genome Institute"/>
            <person name="Vesth T.C."/>
            <person name="Nybo J."/>
            <person name="Theobald S."/>
            <person name="Brandl J."/>
            <person name="Frisvad J.C."/>
            <person name="Nielsen K.F."/>
            <person name="Lyhne E.K."/>
            <person name="Kogle M.E."/>
            <person name="Kuo A."/>
            <person name="Riley R."/>
            <person name="Clum A."/>
            <person name="Nolan M."/>
            <person name="Lipzen A."/>
            <person name="Salamov A."/>
            <person name="Henrissat B."/>
            <person name="Wiebenga A."/>
            <person name="De Vries R.P."/>
            <person name="Grigoriev I.V."/>
            <person name="Mortensen U.H."/>
            <person name="Andersen M.R."/>
            <person name="Baker S.E."/>
        </authorList>
    </citation>
    <scope>NUCLEOTIDE SEQUENCE [LARGE SCALE GENOMIC DNA]</scope>
    <source>
        <strain evidence="1 2">CBS 117.55</strain>
    </source>
</reference>
<sequence length="193" mass="21076">MAGCASTLHFATTSDYRSQVARQTGARAACRIDLREPGIIGPVRVSSLDPSRPTVEDEVAFARWPSFAIGRPLSGLMSWETCRACDSPRVENGFRRDPRCILSGISIQLAREIGTEQGLALFSNAVLKQALSRQGPYSVLGLSASSGYPQLIVIEMHVWWRWSKICCDGGGSSQSRTVMRVMSLSLLPHLHGN</sequence>
<evidence type="ECO:0000313" key="1">
    <source>
        <dbReference type="EMBL" id="PWY87728.1"/>
    </source>
</evidence>
<dbReference type="Proteomes" id="UP000247233">
    <property type="component" value="Unassembled WGS sequence"/>
</dbReference>
<dbReference type="EMBL" id="MSFL01000006">
    <property type="protein sequence ID" value="PWY87728.1"/>
    <property type="molecule type" value="Genomic_DNA"/>
</dbReference>
<dbReference type="VEuPathDB" id="FungiDB:BO70DRAFT_394595"/>
<accession>A0A317WS33</accession>
<name>A0A317WS33_9EURO</name>
<comment type="caution">
    <text evidence="1">The sequence shown here is derived from an EMBL/GenBank/DDBJ whole genome shotgun (WGS) entry which is preliminary data.</text>
</comment>
<dbReference type="RefSeq" id="XP_025401611.1">
    <property type="nucleotide sequence ID" value="XM_025546471.1"/>
</dbReference>
<evidence type="ECO:0000313" key="2">
    <source>
        <dbReference type="Proteomes" id="UP000247233"/>
    </source>
</evidence>
<organism evidence="1 2">
    <name type="scientific">Aspergillus heteromorphus CBS 117.55</name>
    <dbReference type="NCBI Taxonomy" id="1448321"/>
    <lineage>
        <taxon>Eukaryota</taxon>
        <taxon>Fungi</taxon>
        <taxon>Dikarya</taxon>
        <taxon>Ascomycota</taxon>
        <taxon>Pezizomycotina</taxon>
        <taxon>Eurotiomycetes</taxon>
        <taxon>Eurotiomycetidae</taxon>
        <taxon>Eurotiales</taxon>
        <taxon>Aspergillaceae</taxon>
        <taxon>Aspergillus</taxon>
        <taxon>Aspergillus subgen. Circumdati</taxon>
    </lineage>
</organism>
<protein>
    <submittedName>
        <fullName evidence="1">Uncharacterized protein</fullName>
    </submittedName>
</protein>